<dbReference type="EMBL" id="AMFJ01021652">
    <property type="protein sequence ID" value="EKD66097.1"/>
    <property type="molecule type" value="Genomic_DNA"/>
</dbReference>
<proteinExistence type="predicted"/>
<gene>
    <name evidence="1" type="ORF">ACD_49C00066G0021</name>
</gene>
<protein>
    <submittedName>
        <fullName evidence="1">Uncharacterized protein</fullName>
    </submittedName>
</protein>
<organism evidence="1">
    <name type="scientific">uncultured bacterium</name>
    <name type="common">gcode 4</name>
    <dbReference type="NCBI Taxonomy" id="1234023"/>
    <lineage>
        <taxon>Bacteria</taxon>
        <taxon>environmental samples</taxon>
    </lineage>
</organism>
<accession>K2AWD3</accession>
<evidence type="ECO:0000313" key="1">
    <source>
        <dbReference type="EMBL" id="EKD66097.1"/>
    </source>
</evidence>
<dbReference type="AlphaFoldDB" id="K2AWD3"/>
<name>K2AWD3_9BACT</name>
<sequence>MNTPGNQSSSEIYDYILKSEKSRRIYEKVVKKSSDHFLDRFVQKIIWLSDNIRAESDVMYSDWERQNYLGTDWAVLLENLTGLDKNLEIRSSLLLTSTFNKNIGSYDEIKWLIDDKEVFITCSREDKKEGSIYSYKWAIDWQKITDEDARMIFEKYYDIAKKRTDRIDNIRSENVKIWIRKKTGAAVEGILSV</sequence>
<reference evidence="1" key="1">
    <citation type="journal article" date="2012" name="Science">
        <title>Fermentation, hydrogen, and sulfur metabolism in multiple uncultivated bacterial phyla.</title>
        <authorList>
            <person name="Wrighton K.C."/>
            <person name="Thomas B.C."/>
            <person name="Sharon I."/>
            <person name="Miller C.S."/>
            <person name="Castelle C.J."/>
            <person name="VerBerkmoes N.C."/>
            <person name="Wilkins M.J."/>
            <person name="Hettich R.L."/>
            <person name="Lipton M.S."/>
            <person name="Williams K.H."/>
            <person name="Long P.E."/>
            <person name="Banfield J.F."/>
        </authorList>
    </citation>
    <scope>NUCLEOTIDE SEQUENCE [LARGE SCALE GENOMIC DNA]</scope>
</reference>
<comment type="caution">
    <text evidence="1">The sequence shown here is derived from an EMBL/GenBank/DDBJ whole genome shotgun (WGS) entry which is preliminary data.</text>
</comment>